<name>A0ABT2N5J0_9CYAN</name>
<sequence>MALRKPQNLDIKATSRQGFNGEGLRSRVESGGIGETAIATLGFPGTSWIPD</sequence>
<comment type="caution">
    <text evidence="1">The sequence shown here is derived from an EMBL/GenBank/DDBJ whole genome shotgun (WGS) entry which is preliminary data.</text>
</comment>
<keyword evidence="2" id="KW-1185">Reference proteome</keyword>
<organism evidence="1 2">
    <name type="scientific">Laspinema olomoucense D3b</name>
    <dbReference type="NCBI Taxonomy" id="2953688"/>
    <lineage>
        <taxon>Bacteria</taxon>
        <taxon>Bacillati</taxon>
        <taxon>Cyanobacteriota</taxon>
        <taxon>Cyanophyceae</taxon>
        <taxon>Oscillatoriophycideae</taxon>
        <taxon>Oscillatoriales</taxon>
        <taxon>Laspinemataceae</taxon>
        <taxon>Laspinema</taxon>
        <taxon>Laspinema olomoucense</taxon>
    </lineage>
</organism>
<dbReference type="RefSeq" id="WP_261196862.1">
    <property type="nucleotide sequence ID" value="NZ_JAMXFA010000010.1"/>
</dbReference>
<evidence type="ECO:0000313" key="2">
    <source>
        <dbReference type="Proteomes" id="UP001525961"/>
    </source>
</evidence>
<proteinExistence type="predicted"/>
<dbReference type="Proteomes" id="UP001525961">
    <property type="component" value="Unassembled WGS sequence"/>
</dbReference>
<reference evidence="1 2" key="1">
    <citation type="journal article" date="2022" name="Front. Microbiol.">
        <title>High genomic differentiation and limited gene flow indicate recent cryptic speciation within the genus Laspinema (cyanobacteria).</title>
        <authorList>
            <person name="Stanojkovic A."/>
            <person name="Skoupy S."/>
            <person name="Skaloud P."/>
            <person name="Dvorak P."/>
        </authorList>
    </citation>
    <scope>NUCLEOTIDE SEQUENCE [LARGE SCALE GENOMIC DNA]</scope>
    <source>
        <strain evidence="1 2">D3b</strain>
    </source>
</reference>
<gene>
    <name evidence="1" type="ORF">NG792_09635</name>
</gene>
<evidence type="ECO:0000313" key="1">
    <source>
        <dbReference type="EMBL" id="MCT7977964.1"/>
    </source>
</evidence>
<dbReference type="EMBL" id="JAMXFA010000010">
    <property type="protein sequence ID" value="MCT7977964.1"/>
    <property type="molecule type" value="Genomic_DNA"/>
</dbReference>
<protein>
    <submittedName>
        <fullName evidence="1">Uncharacterized protein</fullName>
    </submittedName>
</protein>
<accession>A0ABT2N5J0</accession>